<dbReference type="Proteomes" id="UP000450012">
    <property type="component" value="Unassembled WGS sequence"/>
</dbReference>
<evidence type="ECO:0008006" key="4">
    <source>
        <dbReference type="Google" id="ProtNLM"/>
    </source>
</evidence>
<accession>A0A7X4KDR5</accession>
<dbReference type="RefSeq" id="WP_161017023.1">
    <property type="nucleotide sequence ID" value="NZ_WWCK01000011.1"/>
</dbReference>
<keyword evidence="3" id="KW-1185">Reference proteome</keyword>
<comment type="caution">
    <text evidence="2">The sequence shown here is derived from an EMBL/GenBank/DDBJ whole genome shotgun (WGS) entry which is preliminary data.</text>
</comment>
<organism evidence="2 3">
    <name type="scientific">Duganella rivi</name>
    <dbReference type="NCBI Taxonomy" id="2666083"/>
    <lineage>
        <taxon>Bacteria</taxon>
        <taxon>Pseudomonadati</taxon>
        <taxon>Pseudomonadota</taxon>
        <taxon>Betaproteobacteria</taxon>
        <taxon>Burkholderiales</taxon>
        <taxon>Oxalobacteraceae</taxon>
        <taxon>Telluria group</taxon>
        <taxon>Duganella</taxon>
    </lineage>
</organism>
<evidence type="ECO:0000256" key="1">
    <source>
        <dbReference type="SAM" id="MobiDB-lite"/>
    </source>
</evidence>
<gene>
    <name evidence="2" type="ORF">GTP45_27465</name>
</gene>
<evidence type="ECO:0000313" key="3">
    <source>
        <dbReference type="Proteomes" id="UP000450012"/>
    </source>
</evidence>
<dbReference type="AlphaFoldDB" id="A0A7X4KDR5"/>
<protein>
    <recommendedName>
        <fullName evidence="4">GPO family capsid scaffolding protein</fullName>
    </recommendedName>
</protein>
<sequence>MSKAADTSKAKSKKFRVAVEGATTDGREITREWITQMAANYSATKYGARVNLEHIRGILPDSQFKAYGDVLELEAQELSGEFSGKLGLFATIAPLPDLVAMTNAGQKIYTSIEVDPNFAKTGEAYMVGLAVTDSPASLGTEILAFAAQNPAASPFAHKKQSPQNLFTAAVETVIEMEAAAAPGAVAKLFSTVQELLAGGAKKTASDEARFADIGQAVNLLATHTQEQATQFAATIDKQNKEIADLKAQGEKDRKEVADLTAKLSKQDANPASRPPATGGGSANLAEF</sequence>
<reference evidence="2 3" key="1">
    <citation type="submission" date="2019-12" db="EMBL/GenBank/DDBJ databases">
        <title>Novel species isolated from a subtropical stream in China.</title>
        <authorList>
            <person name="Lu H."/>
        </authorList>
    </citation>
    <scope>NUCLEOTIDE SEQUENCE [LARGE SCALE GENOMIC DNA]</scope>
    <source>
        <strain evidence="2 3">FT55W</strain>
    </source>
</reference>
<dbReference type="Pfam" id="PF05929">
    <property type="entry name" value="Phage_GPO"/>
    <property type="match status" value="1"/>
</dbReference>
<evidence type="ECO:0000313" key="2">
    <source>
        <dbReference type="EMBL" id="MYM70521.1"/>
    </source>
</evidence>
<name>A0A7X4KDR5_9BURK</name>
<feature type="compositionally biased region" description="Basic and acidic residues" evidence="1">
    <location>
        <begin position="245"/>
        <end position="257"/>
    </location>
</feature>
<dbReference type="EMBL" id="WWCK01000011">
    <property type="protein sequence ID" value="MYM70521.1"/>
    <property type="molecule type" value="Genomic_DNA"/>
</dbReference>
<dbReference type="InterPro" id="IPR009228">
    <property type="entry name" value="Capsid_scaffold_GpO"/>
</dbReference>
<proteinExistence type="predicted"/>
<feature type="region of interest" description="Disordered" evidence="1">
    <location>
        <begin position="245"/>
        <end position="287"/>
    </location>
</feature>